<gene>
    <name evidence="3" type="ORF">COCNU_04G010980</name>
</gene>
<dbReference type="EMBL" id="CM017875">
    <property type="protein sequence ID" value="KAG1338792.1"/>
    <property type="molecule type" value="Genomic_DNA"/>
</dbReference>
<name>A0A8K0I774_COCNU</name>
<feature type="transmembrane region" description="Helical" evidence="2">
    <location>
        <begin position="42"/>
        <end position="66"/>
    </location>
</feature>
<keyword evidence="2" id="KW-0472">Membrane</keyword>
<sequence length="91" mass="10259">MAPPSSPPPIQALQLRSDPREKPDWEVEEEEEEEEEGRCASLVVLLCPCLVLLILLLIVGSIVLAVKLRLFCRGPFRASLGHLFYKEKCRS</sequence>
<feature type="compositionally biased region" description="Pro residues" evidence="1">
    <location>
        <begin position="1"/>
        <end position="10"/>
    </location>
</feature>
<reference evidence="3" key="1">
    <citation type="journal article" date="2017" name="Gigascience">
        <title>The genome draft of coconut (Cocos nucifera).</title>
        <authorList>
            <person name="Xiao Y."/>
            <person name="Xu P."/>
            <person name="Fan H."/>
            <person name="Baudouin L."/>
            <person name="Xia W."/>
            <person name="Bocs S."/>
            <person name="Xu J."/>
            <person name="Li Q."/>
            <person name="Guo A."/>
            <person name="Zhou L."/>
            <person name="Li J."/>
            <person name="Wu Y."/>
            <person name="Ma Z."/>
            <person name="Armero A."/>
            <person name="Issali A.E."/>
            <person name="Liu N."/>
            <person name="Peng M."/>
            <person name="Yang Y."/>
        </authorList>
    </citation>
    <scope>NUCLEOTIDE SEQUENCE</scope>
    <source>
        <tissue evidence="3">Spear leaf of Hainan Tall coconut</tissue>
    </source>
</reference>
<comment type="caution">
    <text evidence="3">The sequence shown here is derived from an EMBL/GenBank/DDBJ whole genome shotgun (WGS) entry which is preliminary data.</text>
</comment>
<protein>
    <submittedName>
        <fullName evidence="3">Uncharacterized protein</fullName>
    </submittedName>
</protein>
<evidence type="ECO:0000313" key="4">
    <source>
        <dbReference type="Proteomes" id="UP000797356"/>
    </source>
</evidence>
<dbReference type="AlphaFoldDB" id="A0A8K0I774"/>
<keyword evidence="4" id="KW-1185">Reference proteome</keyword>
<feature type="region of interest" description="Disordered" evidence="1">
    <location>
        <begin position="1"/>
        <end position="33"/>
    </location>
</feature>
<evidence type="ECO:0000313" key="3">
    <source>
        <dbReference type="EMBL" id="KAG1338792.1"/>
    </source>
</evidence>
<evidence type="ECO:0000256" key="1">
    <source>
        <dbReference type="SAM" id="MobiDB-lite"/>
    </source>
</evidence>
<accession>A0A8K0I774</accession>
<proteinExistence type="predicted"/>
<keyword evidence="2" id="KW-1133">Transmembrane helix</keyword>
<dbReference type="Proteomes" id="UP000797356">
    <property type="component" value="Chromosome 4"/>
</dbReference>
<keyword evidence="2" id="KW-0812">Transmembrane</keyword>
<reference evidence="3" key="2">
    <citation type="submission" date="2019-07" db="EMBL/GenBank/DDBJ databases">
        <authorList>
            <person name="Yang Y."/>
            <person name="Bocs S."/>
            <person name="Baudouin L."/>
        </authorList>
    </citation>
    <scope>NUCLEOTIDE SEQUENCE</scope>
    <source>
        <tissue evidence="3">Spear leaf of Hainan Tall coconut</tissue>
    </source>
</reference>
<organism evidence="3 4">
    <name type="scientific">Cocos nucifera</name>
    <name type="common">Coconut palm</name>
    <dbReference type="NCBI Taxonomy" id="13894"/>
    <lineage>
        <taxon>Eukaryota</taxon>
        <taxon>Viridiplantae</taxon>
        <taxon>Streptophyta</taxon>
        <taxon>Embryophyta</taxon>
        <taxon>Tracheophyta</taxon>
        <taxon>Spermatophyta</taxon>
        <taxon>Magnoliopsida</taxon>
        <taxon>Liliopsida</taxon>
        <taxon>Arecaceae</taxon>
        <taxon>Arecoideae</taxon>
        <taxon>Cocoseae</taxon>
        <taxon>Attaleinae</taxon>
        <taxon>Cocos</taxon>
    </lineage>
</organism>
<evidence type="ECO:0000256" key="2">
    <source>
        <dbReference type="SAM" id="Phobius"/>
    </source>
</evidence>